<gene>
    <name evidence="3" type="ORF">C5Y93_04505</name>
</gene>
<protein>
    <submittedName>
        <fullName evidence="3">Alkaline phosphatase</fullName>
    </submittedName>
</protein>
<dbReference type="InterPro" id="IPR038607">
    <property type="entry name" value="PhoD-like_sf"/>
</dbReference>
<dbReference type="Gene3D" id="3.60.21.70">
    <property type="entry name" value="PhoD-like phosphatase"/>
    <property type="match status" value="1"/>
</dbReference>
<dbReference type="Pfam" id="PF09423">
    <property type="entry name" value="PhoD"/>
    <property type="match status" value="1"/>
</dbReference>
<evidence type="ECO:0000313" key="3">
    <source>
        <dbReference type="EMBL" id="PQO47308.1"/>
    </source>
</evidence>
<dbReference type="InterPro" id="IPR032093">
    <property type="entry name" value="PhoD_N"/>
</dbReference>
<feature type="domain" description="Phospholipase D N-terminal" evidence="2">
    <location>
        <begin position="53"/>
        <end position="149"/>
    </location>
</feature>
<comment type="caution">
    <text evidence="3">The sequence shown here is derived from an EMBL/GenBank/DDBJ whole genome shotgun (WGS) entry which is preliminary data.</text>
</comment>
<dbReference type="Pfam" id="PF16655">
    <property type="entry name" value="PhoD_N"/>
    <property type="match status" value="1"/>
</dbReference>
<dbReference type="InterPro" id="IPR029052">
    <property type="entry name" value="Metallo-depent_PP-like"/>
</dbReference>
<proteinExistence type="predicted"/>
<evidence type="ECO:0000259" key="2">
    <source>
        <dbReference type="Pfam" id="PF16655"/>
    </source>
</evidence>
<evidence type="ECO:0000259" key="1">
    <source>
        <dbReference type="Pfam" id="PF09423"/>
    </source>
</evidence>
<reference evidence="3 4" key="1">
    <citation type="submission" date="2018-02" db="EMBL/GenBank/DDBJ databases">
        <title>Comparative genomes isolates from brazilian mangrove.</title>
        <authorList>
            <person name="Araujo J.E."/>
            <person name="Taketani R.G."/>
            <person name="Silva M.C.P."/>
            <person name="Loureco M.V."/>
            <person name="Andreote F.D."/>
        </authorList>
    </citation>
    <scope>NUCLEOTIDE SEQUENCE [LARGE SCALE GENOMIC DNA]</scope>
    <source>
        <strain evidence="3 4">Nap-Phe MGV</strain>
    </source>
</reference>
<feature type="domain" description="PhoD-like phosphatase metallophosphatase" evidence="1">
    <location>
        <begin position="162"/>
        <end position="498"/>
    </location>
</feature>
<dbReference type="RefSeq" id="WP_105334197.1">
    <property type="nucleotide sequence ID" value="NZ_PUHZ01000005.1"/>
</dbReference>
<dbReference type="InterPro" id="IPR018946">
    <property type="entry name" value="PhoD-like_MPP"/>
</dbReference>
<dbReference type="Proteomes" id="UP000237819">
    <property type="component" value="Unassembled WGS sequence"/>
</dbReference>
<dbReference type="AlphaFoldDB" id="A0A2S8GS96"/>
<dbReference type="OrthoDB" id="9763616at2"/>
<name>A0A2S8GS96_9BACT</name>
<evidence type="ECO:0000313" key="4">
    <source>
        <dbReference type="Proteomes" id="UP000237819"/>
    </source>
</evidence>
<dbReference type="PANTHER" id="PTHR43606">
    <property type="entry name" value="PHOSPHATASE, PUTATIVE (AFU_ORTHOLOGUE AFUA_6G08710)-RELATED"/>
    <property type="match status" value="1"/>
</dbReference>
<dbReference type="InterPro" id="IPR052900">
    <property type="entry name" value="Phospholipid_Metab_Enz"/>
</dbReference>
<dbReference type="EMBL" id="PUHZ01000005">
    <property type="protein sequence ID" value="PQO47308.1"/>
    <property type="molecule type" value="Genomic_DNA"/>
</dbReference>
<dbReference type="CDD" id="cd07389">
    <property type="entry name" value="MPP_PhoD"/>
    <property type="match status" value="1"/>
</dbReference>
<organism evidence="3 4">
    <name type="scientific">Blastopirellula marina</name>
    <dbReference type="NCBI Taxonomy" id="124"/>
    <lineage>
        <taxon>Bacteria</taxon>
        <taxon>Pseudomonadati</taxon>
        <taxon>Planctomycetota</taxon>
        <taxon>Planctomycetia</taxon>
        <taxon>Pirellulales</taxon>
        <taxon>Pirellulaceae</taxon>
        <taxon>Blastopirellula</taxon>
    </lineage>
</organism>
<dbReference type="PANTHER" id="PTHR43606:SF2">
    <property type="entry name" value="ALKALINE PHOSPHATASE FAMILY PROTEIN (AFU_ORTHOLOGUE AFUA_5G03860)"/>
    <property type="match status" value="1"/>
</dbReference>
<sequence length="529" mass="59451">MCAQRIHVPGRTWNRRQVLAMGGSLLAAWPTLEGTVSAAFRRNVGLGDYPFSLGVASGDPTPDGFVLWTRLAPKPLEQDGGMPTENVEVRWTVAHDEAMTKVVAQGTAIATPDMGHSVHVEVPGLDPNRWYFYQFAAAGEVSQKGRARTAPKADDMLDSLKFAFASCQHYESGYFTAYDHMSQEGFDVVSHLGDYIYEREGKEGKLRMHAGPYIDSIGDYRVRHAQYKTDPHLQAAHAMCPWIVTWDDHEFANNYAGEVPEHPKAKRNQDGEYMKRRARAYQAYYENMPLRSAQIPTGPDMQLFRGVKFGRLVDFDVLDTRQYRTDQPCGDGRKAPCDEVYNPEATILGGKQEDWLKRQFENSDSVWNVLAQQVMMGRVDRDSTDKVGYSMDQWPGYEVNRLRMLKFFEQHPEKNPIVLTGDIHCNWANDLQVNCEDVDSPAVAVEFVGTSISSGGDGSQEHDDTPLVLAQNPFVKFNNYERGYVACEIKPKTWTTHYRTVPYVSKAGAPLNTRASFVVEAGKPGLNQA</sequence>
<dbReference type="SUPFAM" id="SSF56300">
    <property type="entry name" value="Metallo-dependent phosphatases"/>
    <property type="match status" value="1"/>
</dbReference>
<accession>A0A2S8GS96</accession>
<dbReference type="Gene3D" id="2.60.40.380">
    <property type="entry name" value="Purple acid phosphatase-like, N-terminal"/>
    <property type="match status" value="1"/>
</dbReference>